<sequence>MMDAYWRYSSGGQQAAVLPALTPLVAKRPRNKYVAPSGPGYYERGMMRDKDSMEASYECYLRNGVLHFYLLLRPEATLPPDASSTLFVEGLPADCTRKEFFQIYSALLEVTKKLGWYQKARLYMYVPLTRELLHAEPPLLESNCRTHVAGVHP</sequence>
<dbReference type="PaxDb" id="4113-PGSC0003DMT400003138"/>
<accession>M0ZL65</accession>
<evidence type="ECO:0000313" key="2">
    <source>
        <dbReference type="Proteomes" id="UP000011115"/>
    </source>
</evidence>
<dbReference type="HOGENOM" id="CLU_1716479_0_0_1"/>
<reference evidence="2" key="1">
    <citation type="journal article" date="2011" name="Nature">
        <title>Genome sequence and analysis of the tuber crop potato.</title>
        <authorList>
            <consortium name="The Potato Genome Sequencing Consortium"/>
        </authorList>
    </citation>
    <scope>NUCLEOTIDE SEQUENCE [LARGE SCALE GENOMIC DNA]</scope>
    <source>
        <strain evidence="2">cv. DM1-3 516 R44</strain>
    </source>
</reference>
<dbReference type="InParanoid" id="M0ZL65"/>
<proteinExistence type="predicted"/>
<dbReference type="GO" id="GO:0003729">
    <property type="term" value="F:mRNA binding"/>
    <property type="evidence" value="ECO:0000318"/>
    <property type="project" value="GO_Central"/>
</dbReference>
<keyword evidence="2" id="KW-1185">Reference proteome</keyword>
<dbReference type="Proteomes" id="UP000011115">
    <property type="component" value="Unassembled WGS sequence"/>
</dbReference>
<dbReference type="EnsemblPlants" id="PGSC0003DMT400003138">
    <property type="protein sequence ID" value="PGSC0003DMT400003138"/>
    <property type="gene ID" value="PGSC0003DMG400001244"/>
</dbReference>
<dbReference type="Gramene" id="PGSC0003DMT400003138">
    <property type="protein sequence ID" value="PGSC0003DMT400003138"/>
    <property type="gene ID" value="PGSC0003DMG400001244"/>
</dbReference>
<reference evidence="1" key="2">
    <citation type="submission" date="2015-06" db="UniProtKB">
        <authorList>
            <consortium name="EnsemblPlants"/>
        </authorList>
    </citation>
    <scope>IDENTIFICATION</scope>
    <source>
        <strain evidence="1">DM1-3 516 R44</strain>
    </source>
</reference>
<protein>
    <submittedName>
        <fullName evidence="1">Nucleic acid binding protein</fullName>
    </submittedName>
</protein>
<evidence type="ECO:0000313" key="1">
    <source>
        <dbReference type="EnsemblPlants" id="PGSC0003DMT400003138"/>
    </source>
</evidence>
<dbReference type="AlphaFoldDB" id="M0ZL65"/>
<organism evidence="1 2">
    <name type="scientific">Solanum tuberosum</name>
    <name type="common">Potato</name>
    <dbReference type="NCBI Taxonomy" id="4113"/>
    <lineage>
        <taxon>Eukaryota</taxon>
        <taxon>Viridiplantae</taxon>
        <taxon>Streptophyta</taxon>
        <taxon>Embryophyta</taxon>
        <taxon>Tracheophyta</taxon>
        <taxon>Spermatophyta</taxon>
        <taxon>Magnoliopsida</taxon>
        <taxon>eudicotyledons</taxon>
        <taxon>Gunneridae</taxon>
        <taxon>Pentapetalae</taxon>
        <taxon>asterids</taxon>
        <taxon>lamiids</taxon>
        <taxon>Solanales</taxon>
        <taxon>Solanaceae</taxon>
        <taxon>Solanoideae</taxon>
        <taxon>Solaneae</taxon>
        <taxon>Solanum</taxon>
    </lineage>
</organism>
<name>M0ZL65_SOLTU</name>